<reference evidence="10" key="1">
    <citation type="journal article" date="2013" name="Genetics">
        <title>The draft genome and transcriptome of Panagrellus redivivus are shaped by the harsh demands of a free-living lifestyle.</title>
        <authorList>
            <person name="Srinivasan J."/>
            <person name="Dillman A.R."/>
            <person name="Macchietto M.G."/>
            <person name="Heikkinen L."/>
            <person name="Lakso M."/>
            <person name="Fracchia K.M."/>
            <person name="Antoshechkin I."/>
            <person name="Mortazavi A."/>
            <person name="Wong G."/>
            <person name="Sternberg P.W."/>
        </authorList>
    </citation>
    <scope>NUCLEOTIDE SEQUENCE [LARGE SCALE GENOMIC DNA]</scope>
    <source>
        <strain evidence="10">MT8872</strain>
    </source>
</reference>
<feature type="transmembrane region" description="Helical" evidence="9">
    <location>
        <begin position="667"/>
        <end position="690"/>
    </location>
</feature>
<evidence type="ECO:0000256" key="7">
    <source>
        <dbReference type="ARBA" id="ARBA00023065"/>
    </source>
</evidence>
<evidence type="ECO:0000256" key="4">
    <source>
        <dbReference type="ARBA" id="ARBA00022692"/>
    </source>
</evidence>
<organism evidence="10 11">
    <name type="scientific">Panagrellus redivivus</name>
    <name type="common">Microworm</name>
    <dbReference type="NCBI Taxonomy" id="6233"/>
    <lineage>
        <taxon>Eukaryota</taxon>
        <taxon>Metazoa</taxon>
        <taxon>Ecdysozoa</taxon>
        <taxon>Nematoda</taxon>
        <taxon>Chromadorea</taxon>
        <taxon>Rhabditida</taxon>
        <taxon>Tylenchina</taxon>
        <taxon>Panagrolaimomorpha</taxon>
        <taxon>Panagrolaimoidea</taxon>
        <taxon>Panagrolaimidae</taxon>
        <taxon>Panagrellus</taxon>
    </lineage>
</organism>
<feature type="transmembrane region" description="Helical" evidence="9">
    <location>
        <begin position="761"/>
        <end position="783"/>
    </location>
</feature>
<keyword evidence="5 9" id="KW-0375">Hydrogen ion transport</keyword>
<comment type="function">
    <text evidence="9">Essential component of the vacuolar proton pump (V-ATPase), a multimeric enzyme that catalyzes the translocation of protons across the membranes. Required for assembly and activity of the V-ATPase.</text>
</comment>
<evidence type="ECO:0000256" key="9">
    <source>
        <dbReference type="RuleBase" id="RU361189"/>
    </source>
</evidence>
<proteinExistence type="inferred from homology"/>
<dbReference type="GO" id="GO:0000220">
    <property type="term" value="C:vacuolar proton-transporting V-type ATPase, V0 domain"/>
    <property type="evidence" value="ECO:0007669"/>
    <property type="project" value="InterPro"/>
</dbReference>
<keyword evidence="8 9" id="KW-0472">Membrane</keyword>
<feature type="transmembrane region" description="Helical" evidence="9">
    <location>
        <begin position="581"/>
        <end position="602"/>
    </location>
</feature>
<dbReference type="GO" id="GO:0046961">
    <property type="term" value="F:proton-transporting ATPase activity, rotational mechanism"/>
    <property type="evidence" value="ECO:0007669"/>
    <property type="project" value="InterPro"/>
</dbReference>
<keyword evidence="3 9" id="KW-0813">Transport</keyword>
<accession>A0A7E4W610</accession>
<dbReference type="PIRSF" id="PIRSF001293">
    <property type="entry name" value="ATP6V0A1"/>
    <property type="match status" value="1"/>
</dbReference>
<keyword evidence="4 9" id="KW-0812">Transmembrane</keyword>
<sequence length="876" mass="100519">MNFRSEKIKLCQLIVHRDAAFRCVVEVGKKPYVQFNDLNEALSVSQRTHVAEIRRFTEIERSLRYLENEIVNAGAKEHIAALEVKNTETAPQRQINDLETQVFELEKDIRQFLENEGKMQKNYNMAREFLHVLKKVDTFFEVHIENEALTELYDKSEINPVNELGTALTPLIGDETTPWFIAGTLEAVKRTAFERVLWRACRRTAFVRTAEINEVFDDPYTGKSTQKCVFIIFFKGQKLQDIVNRVCDGFNARQYNCPKSSRERQMVIADVTIRLHDLKTVIDTSEDQKMQLMKNAAYDLPEWQRQIHIQKTVFHTLNKFRYDSSGNFGIAECWIPEIYLEEVREALQSGTAAAGTSIRPIINVMATDETPPTFNRTNKFTEVFQNIVDSYGVACYREMNPAPYTIISFPFLFAMMFGDVGHALIMLLAAIGFVAYEKKLIAKRINDEIFNAFFGGRYIILLMGIFSVYTGLIYNDAFSKSFNVFGSGWVNPYSIEDLQKWENKTTILPQLDPKDAFKHAEGPYPFGIDPIWNFSNNRLNFINSLKMKASVIVGIAQMTLGIIISFFNFKHQRSYADIFTTFIPQMIFMSTIFVYLCIQIFLKWIYFWVVPAEVFGQTYPGPHCAPSLLIGLINMFMFKPRNDSFIDSNGHEVRQCHLSQWYPNQSLIESVLVITAVTCIPIMLFGKPLCHKIFASKKKRHTRRKAPPMKVRVQVESEEIELIPAEGTNGKVIEEPHIEETHDEHGGADLMVHQAIHTIEFVLGCISHTASYLRLWALSLAHAQLSEVMWHMVLAPGFTVDGPIGAVVLFFLFFIFLVMTIAILVLMEGLSAFLHAIRLHWVEFQSKFYIGTGHAFIPFSLKSELEKFRNDSEVTG</sequence>
<dbReference type="InterPro" id="IPR026028">
    <property type="entry name" value="V-type_ATPase_116kDa_su_euka"/>
</dbReference>
<dbReference type="AlphaFoldDB" id="A0A7E4W610"/>
<dbReference type="GO" id="GO:0005886">
    <property type="term" value="C:plasma membrane"/>
    <property type="evidence" value="ECO:0007669"/>
    <property type="project" value="TreeGrafter"/>
</dbReference>
<dbReference type="Pfam" id="PF01496">
    <property type="entry name" value="V_ATPase_I"/>
    <property type="match status" value="1"/>
</dbReference>
<reference evidence="11" key="2">
    <citation type="submission" date="2020-10" db="UniProtKB">
        <authorList>
            <consortium name="WormBaseParasite"/>
        </authorList>
    </citation>
    <scope>IDENTIFICATION</scope>
</reference>
<dbReference type="Proteomes" id="UP000492821">
    <property type="component" value="Unassembled WGS sequence"/>
</dbReference>
<evidence type="ECO:0000313" key="11">
    <source>
        <dbReference type="WBParaSite" id="Pan_g6794.t1"/>
    </source>
</evidence>
<feature type="transmembrane region" description="Helical" evidence="9">
    <location>
        <begin position="803"/>
        <end position="826"/>
    </location>
</feature>
<feature type="transmembrane region" description="Helical" evidence="9">
    <location>
        <begin position="411"/>
        <end position="436"/>
    </location>
</feature>
<keyword evidence="6 9" id="KW-1133">Transmembrane helix</keyword>
<dbReference type="InterPro" id="IPR002490">
    <property type="entry name" value="V-ATPase_116kDa_su"/>
</dbReference>
<keyword evidence="10" id="KW-1185">Reference proteome</keyword>
<dbReference type="PANTHER" id="PTHR11629:SF56">
    <property type="entry name" value="V-TYPE PROTON ATPASE 116 KDA SUBUNIT A 4"/>
    <property type="match status" value="1"/>
</dbReference>
<dbReference type="WBParaSite" id="Pan_g6794.t1">
    <property type="protein sequence ID" value="Pan_g6794.t1"/>
    <property type="gene ID" value="Pan_g6794"/>
</dbReference>
<evidence type="ECO:0000313" key="10">
    <source>
        <dbReference type="Proteomes" id="UP000492821"/>
    </source>
</evidence>
<dbReference type="GO" id="GO:0007035">
    <property type="term" value="P:vacuolar acidification"/>
    <property type="evidence" value="ECO:0007669"/>
    <property type="project" value="TreeGrafter"/>
</dbReference>
<evidence type="ECO:0000256" key="5">
    <source>
        <dbReference type="ARBA" id="ARBA00022781"/>
    </source>
</evidence>
<comment type="subcellular location">
    <subcellularLocation>
        <location evidence="1">Membrane</location>
        <topology evidence="1">Multi-pass membrane protein</topology>
    </subcellularLocation>
</comment>
<name>A0A7E4W610_PANRE</name>
<dbReference type="GO" id="GO:0051117">
    <property type="term" value="F:ATPase binding"/>
    <property type="evidence" value="ECO:0007669"/>
    <property type="project" value="TreeGrafter"/>
</dbReference>
<keyword evidence="7 9" id="KW-0406">Ion transport</keyword>
<evidence type="ECO:0000256" key="3">
    <source>
        <dbReference type="ARBA" id="ARBA00022448"/>
    </source>
</evidence>
<evidence type="ECO:0000256" key="1">
    <source>
        <dbReference type="ARBA" id="ARBA00004141"/>
    </source>
</evidence>
<protein>
    <recommendedName>
        <fullName evidence="9">V-type proton ATPase subunit a</fullName>
    </recommendedName>
</protein>
<dbReference type="PANTHER" id="PTHR11629">
    <property type="entry name" value="VACUOLAR PROTON ATPASES"/>
    <property type="match status" value="1"/>
</dbReference>
<evidence type="ECO:0000256" key="6">
    <source>
        <dbReference type="ARBA" id="ARBA00022989"/>
    </source>
</evidence>
<evidence type="ECO:0000256" key="8">
    <source>
        <dbReference type="ARBA" id="ARBA00023136"/>
    </source>
</evidence>
<comment type="similarity">
    <text evidence="2 9">Belongs to the V-ATPase 116 kDa subunit family.</text>
</comment>
<evidence type="ECO:0000256" key="2">
    <source>
        <dbReference type="ARBA" id="ARBA00009904"/>
    </source>
</evidence>
<feature type="transmembrane region" description="Helical" evidence="9">
    <location>
        <begin position="457"/>
        <end position="474"/>
    </location>
</feature>
<feature type="transmembrane region" description="Helical" evidence="9">
    <location>
        <begin position="549"/>
        <end position="569"/>
    </location>
</feature>